<dbReference type="Pfam" id="PF17820">
    <property type="entry name" value="PDZ_6"/>
    <property type="match status" value="2"/>
</dbReference>
<keyword evidence="5 11" id="KW-0812">Transmembrane</keyword>
<evidence type="ECO:0000256" key="7">
    <source>
        <dbReference type="ARBA" id="ARBA00022833"/>
    </source>
</evidence>
<dbReference type="KEGG" id="cvc:BKX93_00980"/>
<dbReference type="EMBL" id="CP017707">
    <property type="protein sequence ID" value="AOZ48708.1"/>
    <property type="molecule type" value="Genomic_DNA"/>
</dbReference>
<feature type="transmembrane region" description="Helical" evidence="11">
    <location>
        <begin position="424"/>
        <end position="441"/>
    </location>
</feature>
<evidence type="ECO:0000256" key="10">
    <source>
        <dbReference type="ARBA" id="ARBA00023136"/>
    </source>
</evidence>
<evidence type="ECO:0000256" key="2">
    <source>
        <dbReference type="ARBA" id="ARBA00004141"/>
    </source>
</evidence>
<keyword evidence="9 11" id="KW-0482">Metalloprotease</keyword>
<evidence type="ECO:0000256" key="1">
    <source>
        <dbReference type="ARBA" id="ARBA00001947"/>
    </source>
</evidence>
<dbReference type="InterPro" id="IPR041489">
    <property type="entry name" value="PDZ_6"/>
</dbReference>
<evidence type="ECO:0000256" key="11">
    <source>
        <dbReference type="RuleBase" id="RU362031"/>
    </source>
</evidence>
<dbReference type="NCBIfam" id="TIGR00054">
    <property type="entry name" value="RIP metalloprotease RseP"/>
    <property type="match status" value="1"/>
</dbReference>
<dbReference type="Proteomes" id="UP000178776">
    <property type="component" value="Chromosome"/>
</dbReference>
<dbReference type="RefSeq" id="WP_070978207.1">
    <property type="nucleotide sequence ID" value="NZ_CP017707.1"/>
</dbReference>
<keyword evidence="11" id="KW-0479">Metal-binding</keyword>
<dbReference type="CDD" id="cd23081">
    <property type="entry name" value="cpPDZ_EcRseP-like"/>
    <property type="match status" value="1"/>
</dbReference>
<dbReference type="CDD" id="cd06163">
    <property type="entry name" value="S2P-M50_PDZ_RseP-like"/>
    <property type="match status" value="2"/>
</dbReference>
<evidence type="ECO:0000256" key="4">
    <source>
        <dbReference type="ARBA" id="ARBA00022670"/>
    </source>
</evidence>
<gene>
    <name evidence="13" type="ORF">BKX93_00980</name>
</gene>
<feature type="transmembrane region" description="Helical" evidence="11">
    <location>
        <begin position="376"/>
        <end position="404"/>
    </location>
</feature>
<feature type="domain" description="PDZ" evidence="12">
    <location>
        <begin position="206"/>
        <end position="273"/>
    </location>
</feature>
<evidence type="ECO:0000256" key="6">
    <source>
        <dbReference type="ARBA" id="ARBA00022801"/>
    </source>
</evidence>
<dbReference type="GO" id="GO:0004222">
    <property type="term" value="F:metalloendopeptidase activity"/>
    <property type="evidence" value="ECO:0007669"/>
    <property type="project" value="InterPro"/>
</dbReference>
<dbReference type="STRING" id="1108595.BKX93_00980"/>
<dbReference type="GO" id="GO:0006508">
    <property type="term" value="P:proteolysis"/>
    <property type="evidence" value="ECO:0007669"/>
    <property type="project" value="UniProtKB-KW"/>
</dbReference>
<evidence type="ECO:0000313" key="14">
    <source>
        <dbReference type="Proteomes" id="UP000178776"/>
    </source>
</evidence>
<evidence type="ECO:0000256" key="3">
    <source>
        <dbReference type="ARBA" id="ARBA00007931"/>
    </source>
</evidence>
<evidence type="ECO:0000256" key="9">
    <source>
        <dbReference type="ARBA" id="ARBA00023049"/>
    </source>
</evidence>
<dbReference type="Pfam" id="PF02163">
    <property type="entry name" value="Peptidase_M50"/>
    <property type="match status" value="1"/>
</dbReference>
<protein>
    <recommendedName>
        <fullName evidence="11">Zinc metalloprotease</fullName>
        <ecNumber evidence="11">3.4.24.-</ecNumber>
    </recommendedName>
</protein>
<comment type="cofactor">
    <cofactor evidence="1 11">
        <name>Zn(2+)</name>
        <dbReference type="ChEBI" id="CHEBI:29105"/>
    </cofactor>
</comment>
<dbReference type="PANTHER" id="PTHR42837:SF2">
    <property type="entry name" value="MEMBRANE METALLOPROTEASE ARASP2, CHLOROPLASTIC-RELATED"/>
    <property type="match status" value="1"/>
</dbReference>
<comment type="subcellular location">
    <subcellularLocation>
        <location evidence="2">Membrane</location>
        <topology evidence="2">Multi-pass membrane protein</topology>
    </subcellularLocation>
</comment>
<dbReference type="PANTHER" id="PTHR42837">
    <property type="entry name" value="REGULATOR OF SIGMA-E PROTEASE RSEP"/>
    <property type="match status" value="1"/>
</dbReference>
<dbReference type="GO" id="GO:0046872">
    <property type="term" value="F:metal ion binding"/>
    <property type="evidence" value="ECO:0007669"/>
    <property type="project" value="UniProtKB-KW"/>
</dbReference>
<organism evidence="13 14">
    <name type="scientific">Chromobacterium vaccinii</name>
    <dbReference type="NCBI Taxonomy" id="1108595"/>
    <lineage>
        <taxon>Bacteria</taxon>
        <taxon>Pseudomonadati</taxon>
        <taxon>Pseudomonadota</taxon>
        <taxon>Betaproteobacteria</taxon>
        <taxon>Neisseriales</taxon>
        <taxon>Chromobacteriaceae</taxon>
        <taxon>Chromobacterium</taxon>
    </lineage>
</organism>
<dbReference type="SUPFAM" id="SSF50156">
    <property type="entry name" value="PDZ domain-like"/>
    <property type="match status" value="2"/>
</dbReference>
<name>A0A1D9LBP9_9NEIS</name>
<keyword evidence="8 11" id="KW-1133">Transmembrane helix</keyword>
<sequence length="447" mass="48426">MLTLLAFLVAIGLLVTFHELGHYWVAKLCGVKVLRFSIGFGSPLLRFRPRETEWVVCPIPLGGYVKMLDEREGLVDEADRPRAFNNQHVLKRMAIVSAGPLANLLLAALLYWAVIAQGVPQLHPLVGTVVEQTPAAAAGFKEGDRILSVAGRPVASWQEVRLGIVEAAMSSAVVRVEVQDASGARKRRDIDARRFGEKAEQALQQGDPGVSPARFLAQVGVLEEKGVAAKAGLKVGDKLQAVNGVMLRNWEEWVHVVRNSPGKELTVRVERAGKPLEIKLRPQAVAQDDEVVGRIGVGPSPDRAWSDQLAFTRHYDAVGAFAAAWSKTGETAWMSVKFLGNMLIGRASLNNLSGPLTIANVAGQTAREGLTPYLEFLALISVSIGVLNLLPIPVLDGGHLMYYVAELVRGKPVSERVQLLGQKIGFILLASLMAFAMLNDFSRLFGG</sequence>
<dbReference type="Gene3D" id="2.30.42.10">
    <property type="match status" value="2"/>
</dbReference>
<evidence type="ECO:0000256" key="8">
    <source>
        <dbReference type="ARBA" id="ARBA00022989"/>
    </source>
</evidence>
<evidence type="ECO:0000313" key="13">
    <source>
        <dbReference type="EMBL" id="AOZ48708.1"/>
    </source>
</evidence>
<evidence type="ECO:0000256" key="5">
    <source>
        <dbReference type="ARBA" id="ARBA00022692"/>
    </source>
</evidence>
<comment type="similarity">
    <text evidence="3 11">Belongs to the peptidase M50B family.</text>
</comment>
<feature type="domain" description="PDZ" evidence="12">
    <location>
        <begin position="109"/>
        <end position="182"/>
    </location>
</feature>
<dbReference type="AlphaFoldDB" id="A0A1D9LBP9"/>
<proteinExistence type="inferred from homology"/>
<feature type="transmembrane region" description="Helical" evidence="11">
    <location>
        <begin position="93"/>
        <end position="114"/>
    </location>
</feature>
<keyword evidence="6 11" id="KW-0378">Hydrolase</keyword>
<dbReference type="InterPro" id="IPR001478">
    <property type="entry name" value="PDZ"/>
</dbReference>
<accession>A0A1D9LBP9</accession>
<keyword evidence="4 13" id="KW-0645">Protease</keyword>
<dbReference type="InterPro" id="IPR008915">
    <property type="entry name" value="Peptidase_M50"/>
</dbReference>
<keyword evidence="10 11" id="KW-0472">Membrane</keyword>
<dbReference type="InterPro" id="IPR036034">
    <property type="entry name" value="PDZ_sf"/>
</dbReference>
<dbReference type="GO" id="GO:0016020">
    <property type="term" value="C:membrane"/>
    <property type="evidence" value="ECO:0007669"/>
    <property type="project" value="UniProtKB-SubCell"/>
</dbReference>
<reference evidence="13 14" key="1">
    <citation type="submission" date="2016-10" db="EMBL/GenBank/DDBJ databases">
        <title>Chromobacterium muskegensis sp. nov., an insecticidal bacterium isolated from Sphagnum bogs.</title>
        <authorList>
            <person name="Sparks M.E."/>
            <person name="Blackburn M.B."/>
            <person name="Gundersen-Rindal D.E."/>
            <person name="Mitchell A."/>
            <person name="Farrar R."/>
            <person name="Kuhar D."/>
        </authorList>
    </citation>
    <scope>NUCLEOTIDE SEQUENCE [LARGE SCALE GENOMIC DNA]</scope>
    <source>
        <strain evidence="13 14">21-1</strain>
    </source>
</reference>
<dbReference type="EC" id="3.4.24.-" evidence="11"/>
<dbReference type="InterPro" id="IPR004387">
    <property type="entry name" value="Pept_M50_Zn"/>
</dbReference>
<evidence type="ECO:0000259" key="12">
    <source>
        <dbReference type="SMART" id="SM00228"/>
    </source>
</evidence>
<dbReference type="SMART" id="SM00228">
    <property type="entry name" value="PDZ"/>
    <property type="match status" value="2"/>
</dbReference>
<keyword evidence="7 11" id="KW-0862">Zinc</keyword>
<dbReference type="GeneID" id="68839800"/>